<dbReference type="PANTHER" id="PTHR10996:SF257">
    <property type="entry name" value="GLYOXYLATE REDUCTASE 1"/>
    <property type="match status" value="1"/>
</dbReference>
<reference evidence="6 7" key="1">
    <citation type="journal article" date="2015" name="Genome Biol. Evol.">
        <title>Comparative Genomics of a Bacterivorous Green Alga Reveals Evolutionary Causalities and Consequences of Phago-Mixotrophic Mode of Nutrition.</title>
        <authorList>
            <person name="Burns J.A."/>
            <person name="Paasch A."/>
            <person name="Narechania A."/>
            <person name="Kim E."/>
        </authorList>
    </citation>
    <scope>NUCLEOTIDE SEQUENCE [LARGE SCALE GENOMIC DNA]</scope>
    <source>
        <strain evidence="6 7">PLY_AMNH</strain>
    </source>
</reference>
<dbReference type="GO" id="GO:0030267">
    <property type="term" value="F:glyoxylate reductase (NADPH) activity"/>
    <property type="evidence" value="ECO:0007669"/>
    <property type="project" value="TreeGrafter"/>
</dbReference>
<dbReference type="EMBL" id="LGRX02003699">
    <property type="protein sequence ID" value="KAK3281792.1"/>
    <property type="molecule type" value="Genomic_DNA"/>
</dbReference>
<evidence type="ECO:0000256" key="2">
    <source>
        <dbReference type="ARBA" id="ARBA00023002"/>
    </source>
</evidence>
<keyword evidence="2 3" id="KW-0560">Oxidoreductase</keyword>
<evidence type="ECO:0000313" key="6">
    <source>
        <dbReference type="EMBL" id="KAK3281792.1"/>
    </source>
</evidence>
<dbReference type="GO" id="GO:0005829">
    <property type="term" value="C:cytosol"/>
    <property type="evidence" value="ECO:0007669"/>
    <property type="project" value="TreeGrafter"/>
</dbReference>
<dbReference type="InterPro" id="IPR036291">
    <property type="entry name" value="NAD(P)-bd_dom_sf"/>
</dbReference>
<evidence type="ECO:0008006" key="8">
    <source>
        <dbReference type="Google" id="ProtNLM"/>
    </source>
</evidence>
<organism evidence="6 7">
    <name type="scientific">Cymbomonas tetramitiformis</name>
    <dbReference type="NCBI Taxonomy" id="36881"/>
    <lineage>
        <taxon>Eukaryota</taxon>
        <taxon>Viridiplantae</taxon>
        <taxon>Chlorophyta</taxon>
        <taxon>Pyramimonadophyceae</taxon>
        <taxon>Pyramimonadales</taxon>
        <taxon>Pyramimonadaceae</taxon>
        <taxon>Cymbomonas</taxon>
    </lineage>
</organism>
<dbReference type="PANTHER" id="PTHR10996">
    <property type="entry name" value="2-HYDROXYACID DEHYDROGENASE-RELATED"/>
    <property type="match status" value="1"/>
</dbReference>
<evidence type="ECO:0000259" key="4">
    <source>
        <dbReference type="Pfam" id="PF00389"/>
    </source>
</evidence>
<comment type="similarity">
    <text evidence="1 3">Belongs to the D-isomer specific 2-hydroxyacid dehydrogenase family.</text>
</comment>
<sequence length="402" mass="43084">MFSRAGRNLFCSLAPFNAYPQAFQTQAPRYFTAAVSSISSQVDGIPVKIFNENGSKRVVVTKDLPGKRWLDVLVNADCRVEVCTHPDAILDVAKVKTLISTRCDGVIGQLTEDWSEELFGALKSAGGTAFSTYAVGYNNVKVAAANAHGLPVGNTPGVLTETTAEIAAALTLAAARRVAEADVFMRSGQYVGWLPALFVGNLLQRKTVGIIGAGRIGQAYARMMIEGHKMDCIYYDMFPQPKFEEYVTDYGKFLEGHDEEAVTIRRADTVENLLREADVVSLHCLLDASTTHLMNAERLGMMKSNAVLVNSARGPVIDEVALPGLAECANAVILPHIASASLWTRGGMATLAASNVAGVLQGFPLLPDGGDVLKFVDGPLGSEELNYTPSIVNSADVPSWVK</sequence>
<protein>
    <recommendedName>
        <fullName evidence="8">Glycerate dehydrogenase</fullName>
    </recommendedName>
</protein>
<evidence type="ECO:0000259" key="5">
    <source>
        <dbReference type="Pfam" id="PF02826"/>
    </source>
</evidence>
<feature type="domain" description="D-isomer specific 2-hydroxyacid dehydrogenase NAD-binding" evidence="5">
    <location>
        <begin position="169"/>
        <end position="322"/>
    </location>
</feature>
<dbReference type="Pfam" id="PF02826">
    <property type="entry name" value="2-Hacid_dh_C"/>
    <property type="match status" value="1"/>
</dbReference>
<proteinExistence type="inferred from homology"/>
<dbReference type="InterPro" id="IPR050223">
    <property type="entry name" value="D-isomer_2-hydroxyacid_DH"/>
</dbReference>
<dbReference type="SUPFAM" id="SSF51735">
    <property type="entry name" value="NAD(P)-binding Rossmann-fold domains"/>
    <property type="match status" value="1"/>
</dbReference>
<dbReference type="GO" id="GO:0008465">
    <property type="term" value="F:hydroxypyruvate reductase (NADH) activity"/>
    <property type="evidence" value="ECO:0007669"/>
    <property type="project" value="TreeGrafter"/>
</dbReference>
<dbReference type="PROSITE" id="PS00671">
    <property type="entry name" value="D_2_HYDROXYACID_DH_3"/>
    <property type="match status" value="1"/>
</dbReference>
<comment type="caution">
    <text evidence="6">The sequence shown here is derived from an EMBL/GenBank/DDBJ whole genome shotgun (WGS) entry which is preliminary data.</text>
</comment>
<name>A0AAE0LE66_9CHLO</name>
<evidence type="ECO:0000313" key="7">
    <source>
        <dbReference type="Proteomes" id="UP001190700"/>
    </source>
</evidence>
<keyword evidence="7" id="KW-1185">Reference proteome</keyword>
<accession>A0AAE0LE66</accession>
<gene>
    <name evidence="6" type="ORF">CYMTET_10438</name>
</gene>
<evidence type="ECO:0000256" key="3">
    <source>
        <dbReference type="RuleBase" id="RU003719"/>
    </source>
</evidence>
<dbReference type="SUPFAM" id="SSF52283">
    <property type="entry name" value="Formate/glycerate dehydrogenase catalytic domain-like"/>
    <property type="match status" value="1"/>
</dbReference>
<dbReference type="Gene3D" id="3.40.50.720">
    <property type="entry name" value="NAD(P)-binding Rossmann-like Domain"/>
    <property type="match status" value="2"/>
</dbReference>
<feature type="domain" description="D-isomer specific 2-hydroxyacid dehydrogenase catalytic" evidence="4">
    <location>
        <begin position="71"/>
        <end position="362"/>
    </location>
</feature>
<dbReference type="InterPro" id="IPR006139">
    <property type="entry name" value="D-isomer_2_OHA_DH_cat_dom"/>
</dbReference>
<dbReference type="Pfam" id="PF00389">
    <property type="entry name" value="2-Hacid_dh"/>
    <property type="match status" value="1"/>
</dbReference>
<evidence type="ECO:0000256" key="1">
    <source>
        <dbReference type="ARBA" id="ARBA00005854"/>
    </source>
</evidence>
<dbReference type="InterPro" id="IPR006140">
    <property type="entry name" value="D-isomer_DH_NAD-bd"/>
</dbReference>
<dbReference type="AlphaFoldDB" id="A0AAE0LE66"/>
<dbReference type="Proteomes" id="UP001190700">
    <property type="component" value="Unassembled WGS sequence"/>
</dbReference>
<dbReference type="GO" id="GO:0051287">
    <property type="term" value="F:NAD binding"/>
    <property type="evidence" value="ECO:0007669"/>
    <property type="project" value="InterPro"/>
</dbReference>
<dbReference type="InterPro" id="IPR029753">
    <property type="entry name" value="D-isomer_DH_CS"/>
</dbReference>